<keyword evidence="2" id="KW-1185">Reference proteome</keyword>
<dbReference type="AlphaFoldDB" id="A0A1I5QNF2"/>
<protein>
    <recommendedName>
        <fullName evidence="3">PIN domain-containing protein</fullName>
    </recommendedName>
</protein>
<dbReference type="InterPro" id="IPR029060">
    <property type="entry name" value="PIN-like_dom_sf"/>
</dbReference>
<sequence>MVKSNQGRDMKINTVLLDTSFFIRLLNEDDLLHENALDYYRYFLSNNYILKCSTISIAEYCIKGTIDELPLNNLQILPFNINHAEKAGLFGSLAFEEKKSGNINITDRRIIPNDIKLFAQADIDETISYFVTSDSACENMYKAIRKNTSVNFEIMNIRRPYNEQFGVLF</sequence>
<organism evidence="1 2">
    <name type="scientific">Pseudarcicella hirudinis</name>
    <dbReference type="NCBI Taxonomy" id="1079859"/>
    <lineage>
        <taxon>Bacteria</taxon>
        <taxon>Pseudomonadati</taxon>
        <taxon>Bacteroidota</taxon>
        <taxon>Cytophagia</taxon>
        <taxon>Cytophagales</taxon>
        <taxon>Flectobacillaceae</taxon>
        <taxon>Pseudarcicella</taxon>
    </lineage>
</organism>
<evidence type="ECO:0000313" key="1">
    <source>
        <dbReference type="EMBL" id="SFP47630.1"/>
    </source>
</evidence>
<dbReference type="EMBL" id="FOXH01000003">
    <property type="protein sequence ID" value="SFP47630.1"/>
    <property type="molecule type" value="Genomic_DNA"/>
</dbReference>
<gene>
    <name evidence="1" type="ORF">SAMN04515674_103283</name>
</gene>
<dbReference type="Gene3D" id="3.40.50.1010">
    <property type="entry name" value="5'-nuclease"/>
    <property type="match status" value="1"/>
</dbReference>
<name>A0A1I5QNF2_9BACT</name>
<dbReference type="SUPFAM" id="SSF88723">
    <property type="entry name" value="PIN domain-like"/>
    <property type="match status" value="1"/>
</dbReference>
<evidence type="ECO:0000313" key="2">
    <source>
        <dbReference type="Proteomes" id="UP000199306"/>
    </source>
</evidence>
<evidence type="ECO:0008006" key="3">
    <source>
        <dbReference type="Google" id="ProtNLM"/>
    </source>
</evidence>
<proteinExistence type="predicted"/>
<accession>A0A1I5QNF2</accession>
<dbReference type="STRING" id="1079859.SAMN04515674_103283"/>
<dbReference type="Proteomes" id="UP000199306">
    <property type="component" value="Unassembled WGS sequence"/>
</dbReference>
<reference evidence="1 2" key="1">
    <citation type="submission" date="2016-10" db="EMBL/GenBank/DDBJ databases">
        <authorList>
            <person name="de Groot N.N."/>
        </authorList>
    </citation>
    <scope>NUCLEOTIDE SEQUENCE [LARGE SCALE GENOMIC DNA]</scope>
    <source>
        <strain evidence="2">E92,LMG 26720,CCM 7988</strain>
    </source>
</reference>